<keyword evidence="2" id="KW-1185">Reference proteome</keyword>
<accession>A0A2T1DMA7</accession>
<dbReference type="NCBIfam" id="NF033465">
    <property type="entry name" value="PTPA-CTERM"/>
    <property type="match status" value="1"/>
</dbReference>
<organism evidence="1 2">
    <name type="scientific">Phormidesmis priestleyi ULC007</name>
    <dbReference type="NCBI Taxonomy" id="1920490"/>
    <lineage>
        <taxon>Bacteria</taxon>
        <taxon>Bacillati</taxon>
        <taxon>Cyanobacteriota</taxon>
        <taxon>Cyanophyceae</taxon>
        <taxon>Leptolyngbyales</taxon>
        <taxon>Leptolyngbyaceae</taxon>
        <taxon>Phormidesmis</taxon>
    </lineage>
</organism>
<evidence type="ECO:0000313" key="2">
    <source>
        <dbReference type="Proteomes" id="UP000238634"/>
    </source>
</evidence>
<gene>
    <name evidence="1" type="ORF">C7B65_03150</name>
</gene>
<evidence type="ECO:0000313" key="1">
    <source>
        <dbReference type="EMBL" id="PSB21595.1"/>
    </source>
</evidence>
<dbReference type="Proteomes" id="UP000238634">
    <property type="component" value="Unassembled WGS sequence"/>
</dbReference>
<proteinExistence type="predicted"/>
<reference evidence="1 2" key="1">
    <citation type="submission" date="2018-02" db="EMBL/GenBank/DDBJ databases">
        <authorList>
            <person name="Cohen D.B."/>
            <person name="Kent A.D."/>
        </authorList>
    </citation>
    <scope>NUCLEOTIDE SEQUENCE [LARGE SCALE GENOMIC DNA]</scope>
    <source>
        <strain evidence="1 2">ULC007</strain>
    </source>
</reference>
<sequence length="84" mass="9011">MTGSSHCTFSWKSVASFAQFYSYDSTGNYPAYAYTYGDVAFSNSSSATPVPTPALLPGLVSLGLGVLRKRKANQAQAILEEHRA</sequence>
<protein>
    <submittedName>
        <fullName evidence="1">Uncharacterized protein</fullName>
    </submittedName>
</protein>
<name>A0A2T1DMA7_9CYAN</name>
<dbReference type="AlphaFoldDB" id="A0A2T1DMA7"/>
<comment type="caution">
    <text evidence="1">The sequence shown here is derived from an EMBL/GenBank/DDBJ whole genome shotgun (WGS) entry which is preliminary data.</text>
</comment>
<dbReference type="EMBL" id="PVWG01000002">
    <property type="protein sequence ID" value="PSB21595.1"/>
    <property type="molecule type" value="Genomic_DNA"/>
</dbReference>
<reference evidence="1 2" key="2">
    <citation type="submission" date="2018-03" db="EMBL/GenBank/DDBJ databases">
        <title>The ancient ancestry and fast evolution of plastids.</title>
        <authorList>
            <person name="Moore K.R."/>
            <person name="Magnabosco C."/>
            <person name="Momper L."/>
            <person name="Gold D.A."/>
            <person name="Bosak T."/>
            <person name="Fournier G.P."/>
        </authorList>
    </citation>
    <scope>NUCLEOTIDE SEQUENCE [LARGE SCALE GENOMIC DNA]</scope>
    <source>
        <strain evidence="1 2">ULC007</strain>
    </source>
</reference>